<sequence>MAARPVERPDGEAEFTTSGHTGDPVAWRRTDAQLRAEAQLVADTVVGPAGSLDHIVNFAPTHHLYGRLFGEVLPRLWDVEVHQAWSHEVTAVPPLRDAARTLLVCLPSSWPLLRRLVPALRRLPSVVALHSSAAPTEAAGEVVRALAGTGFRAVSLLGSTETGAVAHRPVAPTGADPGPWRLLPDVSLLPDPCQDIGGAGAHHLRVASPRVARRADMAAPPASWRLADLVRPRGPGEFDYLGRASRLVKVNGRRVWLDQVEAAVRAAFPGIEAVCLPVSDPVRGEHYEVCLAAGSCPAGAGAPGIRTAIGAALPGAPGPRAVHTVPELPRTTTGKIRIPALRELLAHARREPEAASGEALAHA</sequence>
<dbReference type="RefSeq" id="WP_311595294.1">
    <property type="nucleotide sequence ID" value="NZ_JAVREM010000002.1"/>
</dbReference>
<proteinExistence type="predicted"/>
<protein>
    <submittedName>
        <fullName evidence="2">Acyl-CoA synthetase</fullName>
    </submittedName>
</protein>
<accession>A0ABU2LID6</accession>
<evidence type="ECO:0000313" key="2">
    <source>
        <dbReference type="EMBL" id="MDT0317347.1"/>
    </source>
</evidence>
<comment type="caution">
    <text evidence="2">The sequence shown here is derived from an EMBL/GenBank/DDBJ whole genome shotgun (WGS) entry which is preliminary data.</text>
</comment>
<dbReference type="Proteomes" id="UP001183420">
    <property type="component" value="Unassembled WGS sequence"/>
</dbReference>
<feature type="region of interest" description="Disordered" evidence="1">
    <location>
        <begin position="1"/>
        <end position="24"/>
    </location>
</feature>
<keyword evidence="3" id="KW-1185">Reference proteome</keyword>
<evidence type="ECO:0000313" key="3">
    <source>
        <dbReference type="Proteomes" id="UP001183420"/>
    </source>
</evidence>
<dbReference type="InterPro" id="IPR045851">
    <property type="entry name" value="AMP-bd_C_sf"/>
</dbReference>
<reference evidence="3" key="1">
    <citation type="submission" date="2023-07" db="EMBL/GenBank/DDBJ databases">
        <title>30 novel species of actinomycetes from the DSMZ collection.</title>
        <authorList>
            <person name="Nouioui I."/>
        </authorList>
    </citation>
    <scope>NUCLEOTIDE SEQUENCE [LARGE SCALE GENOMIC DNA]</scope>
    <source>
        <strain evidence="3">DSM 44918</strain>
    </source>
</reference>
<dbReference type="InterPro" id="IPR052091">
    <property type="entry name" value="Beta-ala_Activ/Resist"/>
</dbReference>
<dbReference type="PANTHER" id="PTHR44394:SF1">
    <property type="entry name" value="BETA-ALANINE-ACTIVATING ENZYME"/>
    <property type="match status" value="1"/>
</dbReference>
<dbReference type="PANTHER" id="PTHR44394">
    <property type="entry name" value="BETA-ALANINE-ACTIVATING ENZYME"/>
    <property type="match status" value="1"/>
</dbReference>
<organism evidence="2 3">
    <name type="scientific">Streptomyces millisiae</name>
    <dbReference type="NCBI Taxonomy" id="3075542"/>
    <lineage>
        <taxon>Bacteria</taxon>
        <taxon>Bacillati</taxon>
        <taxon>Actinomycetota</taxon>
        <taxon>Actinomycetes</taxon>
        <taxon>Kitasatosporales</taxon>
        <taxon>Streptomycetaceae</taxon>
        <taxon>Streptomyces</taxon>
    </lineage>
</organism>
<feature type="compositionally biased region" description="Basic and acidic residues" evidence="1">
    <location>
        <begin position="1"/>
        <end position="11"/>
    </location>
</feature>
<dbReference type="EMBL" id="JAVREM010000002">
    <property type="protein sequence ID" value="MDT0317347.1"/>
    <property type="molecule type" value="Genomic_DNA"/>
</dbReference>
<dbReference type="SUPFAM" id="SSF56801">
    <property type="entry name" value="Acetyl-CoA synthetase-like"/>
    <property type="match status" value="1"/>
</dbReference>
<gene>
    <name evidence="2" type="ORF">RNC47_03215</name>
</gene>
<evidence type="ECO:0000256" key="1">
    <source>
        <dbReference type="SAM" id="MobiDB-lite"/>
    </source>
</evidence>
<name>A0ABU2LID6_9ACTN</name>
<dbReference type="Gene3D" id="3.40.50.12780">
    <property type="entry name" value="N-terminal domain of ligase-like"/>
    <property type="match status" value="1"/>
</dbReference>
<dbReference type="InterPro" id="IPR042099">
    <property type="entry name" value="ANL_N_sf"/>
</dbReference>
<dbReference type="Gene3D" id="3.30.300.30">
    <property type="match status" value="1"/>
</dbReference>